<dbReference type="EMBL" id="CM011691">
    <property type="protein sequence ID" value="TMS07852.1"/>
    <property type="molecule type" value="Genomic_DNA"/>
</dbReference>
<gene>
    <name evidence="1" type="ORF">E3U43_011945</name>
</gene>
<proteinExistence type="predicted"/>
<organism evidence="1 2">
    <name type="scientific">Larimichthys crocea</name>
    <name type="common">Large yellow croaker</name>
    <name type="synonym">Pseudosciaena crocea</name>
    <dbReference type="NCBI Taxonomy" id="215358"/>
    <lineage>
        <taxon>Eukaryota</taxon>
        <taxon>Metazoa</taxon>
        <taxon>Chordata</taxon>
        <taxon>Craniata</taxon>
        <taxon>Vertebrata</taxon>
        <taxon>Euteleostomi</taxon>
        <taxon>Actinopterygii</taxon>
        <taxon>Neopterygii</taxon>
        <taxon>Teleostei</taxon>
        <taxon>Neoteleostei</taxon>
        <taxon>Acanthomorphata</taxon>
        <taxon>Eupercaria</taxon>
        <taxon>Sciaenidae</taxon>
        <taxon>Larimichthys</taxon>
    </lineage>
</organism>
<dbReference type="Proteomes" id="UP000793456">
    <property type="component" value="Chromosome XVIII"/>
</dbReference>
<evidence type="ECO:0000313" key="1">
    <source>
        <dbReference type="EMBL" id="TMS07852.1"/>
    </source>
</evidence>
<sequence>MPFNIDFTTGYITIERPLDREMQDIYILKVNANDSAWSISTDVTIVIADVNDNRPVFSDHFYTVVLPETKDKEVFVMQVLATDADIGQNREILYVIESQSEEFWVNASSGEIYTKQPMMLQNSTFDIYQFTVTAFDCGSVPLYSNATVTVRLEPYNYYPPIFLPFPPLIAIPYYMAVGTEVIQITAIDQDVNNASSVIEYDSNGGNASDFFWIQADNGKVVLYQSVFESENLVLTLLVIAKDQGSPSLSSQAEITFEITGKNQFSPSFRERDVTFSVPEDLTVGSVIGKIQAEDEDYGPNGAIKYSITQENPYLPFSVGEASGLLILNRELDFETEVIYQLQIKAMDGGRVSKTGMLNVTVVVIDVNDNPPVFSSSEYTTSVAENLEIGTNVLDVKTTDADSGVNAQISYSLIAGHVDKFAIDSRNGSITTSEVFDYEREQLFDITIKASNNGGHPLFSLAHVVIQIIDINEFTPTFRKKEFNFSVLKNVPVGTKIGEVTAIDDDRGSEGQVFYLMFGQNKYMGFEINKHSGEIYTTGSLRKQGNSRVVLKVMAKNSGVITGIGVDEALVHISVIDTNDAPEFTSTLYLVNVTEDTPVGTSVLTVTAVDQDSVLDWNRVFFSIESGNTNSSFAVDPSSGIFLVNSPLDRELLPMYNLTVLATDNGSPPATGTTNVIVTIDDVNDNAPKLTFTEAEVKENQPQGTIVAKLTATDSDLPPNQGPFTYWLVNPTAGSAFSLTTDGVLFTTRTIDREQTSVYQVLVAVRDAGIPLLSSTTMIQIKILDENDNPSLPRNIFIEVKYFGNSFQGGMIGNVDPEDQDESDEFSCAIKSGPLNMFTIANNTCELRSSPFQGEATFNITIEATDHLHFPVNNSIYINYKGFTNASIDSCIFFYVLASSMEEFLTHKYLRFVKALDSLFNLQASKTHVFGIKRIGREILLLAAVKNYNGQYLSREVATGVSAGHKKLLETQGNVTISHITSDPCHTGPCQNGATCNKNVYISQDVAVLESTAVIFVSPQKEVFNCTCPAGFTGTLCEDDIDECEVNPCQNNGTCVNTLGGFYCHCQSGFSGFVCSTDVDECLKLKCQNGGTCIPTQDGYRCQCVPGFEGEVCAQITDHCRSTPCVQGSCTNSQAGFSCQCPFGVSGVHCEDHSYGFEELSFMEFPPLDRRTNLISLEFATVQRNSLLLYNPGGSSSREFFALEILDGAIHLSYDLGSGPVRLQTNKQVADGYFHSVTVRRIGNMGSLHVDNCTDVENNGFCFSHSEGRSLARTLDVGSNMTFGGLRTFESILLHPAQIKTHDFVGCVRNIYVNGILLRPSMALATYNILDRCPRATPSPCHSNPCKNGGMCHDRWSDYFCECKSLFTGSNCTKEMSEELVLRFDGNDYIEYVIKEQFKRDYLLKDLLDDEKKGNAKSQTAINIKFKTQDNGVLMFVVGQTGSTLLMSSLWILPVTDGVWHVLSLVSNGQNTFLLLDGKAALNISEQSMDLTPASVEKIIFGAAVTDSNLQQSGFTGCVQYFNVTGYTLPVTGHSEMVDVWPSSTLVQSSCSSVDDCFPSPCSEEARRGPNRWRCGPTVQNRSCICLHNVSDHACDICISDKESHDQCSEEQEQGSLPLWLIAVVLPVISILVFIGMCVVLYRVRRKNAKHRSDNVPQKTEQGTDNVLFCFNDNLTLTGAASAGKQTKHDPMSADQQRLSVEFYCDASLSNVEPVPNSELDYYEIGSISSAFHSDTASLQLSWTKHLYSAKCVKSEPKRWADLRMLMAGFKKDSSSEEKAKSPMKPLDKQLLTETDAEEPCYRKVFLEPVQYLTFEEIRKITTPPEQKMSHRASLRSRPAKCITVIDVSSDSETDSTFTGVESECGQFSLIRARKYIQDQSSLSGCSFKQQRILPVSLFLNHTCQPAAGRHKAESSPSGVFEQWENILSMHLPFSRYAPVFEDIANLPSQPNHSYDMQSDIEAII</sequence>
<reference evidence="1" key="1">
    <citation type="submission" date="2018-11" db="EMBL/GenBank/DDBJ databases">
        <title>The sequence and de novo assembly of Larimichthys crocea genome using PacBio and Hi-C technologies.</title>
        <authorList>
            <person name="Xu P."/>
            <person name="Chen B."/>
            <person name="Zhou Z."/>
            <person name="Ke Q."/>
            <person name="Wu Y."/>
            <person name="Bai H."/>
            <person name="Pu F."/>
        </authorList>
    </citation>
    <scope>NUCLEOTIDE SEQUENCE</scope>
    <source>
        <tissue evidence="1">Muscle</tissue>
    </source>
</reference>
<keyword evidence="2" id="KW-1185">Reference proteome</keyword>
<comment type="caution">
    <text evidence="1">The sequence shown here is derived from an EMBL/GenBank/DDBJ whole genome shotgun (WGS) entry which is preliminary data.</text>
</comment>
<protein>
    <submittedName>
        <fullName evidence="1">Uncharacterized protein</fullName>
    </submittedName>
</protein>
<name>A0ACD3QKQ5_LARCR</name>
<evidence type="ECO:0000313" key="2">
    <source>
        <dbReference type="Proteomes" id="UP000793456"/>
    </source>
</evidence>
<accession>A0ACD3QKQ5</accession>